<reference evidence="2" key="1">
    <citation type="journal article" date="2023" name="G3 (Bethesda)">
        <title>Genome assembly and association tests identify interacting loci associated with vigor, precocity, and sex in interspecific pistachio rootstocks.</title>
        <authorList>
            <person name="Palmer W."/>
            <person name="Jacygrad E."/>
            <person name="Sagayaradj S."/>
            <person name="Cavanaugh K."/>
            <person name="Han R."/>
            <person name="Bertier L."/>
            <person name="Beede B."/>
            <person name="Kafkas S."/>
            <person name="Golino D."/>
            <person name="Preece J."/>
            <person name="Michelmore R."/>
        </authorList>
    </citation>
    <scope>NUCLEOTIDE SEQUENCE [LARGE SCALE GENOMIC DNA]</scope>
</reference>
<proteinExistence type="predicted"/>
<comment type="caution">
    <text evidence="1">The sequence shown here is derived from an EMBL/GenBank/DDBJ whole genome shotgun (WGS) entry which is preliminary data.</text>
</comment>
<organism evidence="1 2">
    <name type="scientific">Pistacia atlantica</name>
    <dbReference type="NCBI Taxonomy" id="434234"/>
    <lineage>
        <taxon>Eukaryota</taxon>
        <taxon>Viridiplantae</taxon>
        <taxon>Streptophyta</taxon>
        <taxon>Embryophyta</taxon>
        <taxon>Tracheophyta</taxon>
        <taxon>Spermatophyta</taxon>
        <taxon>Magnoliopsida</taxon>
        <taxon>eudicotyledons</taxon>
        <taxon>Gunneridae</taxon>
        <taxon>Pentapetalae</taxon>
        <taxon>rosids</taxon>
        <taxon>malvids</taxon>
        <taxon>Sapindales</taxon>
        <taxon>Anacardiaceae</taxon>
        <taxon>Pistacia</taxon>
    </lineage>
</organism>
<evidence type="ECO:0000313" key="2">
    <source>
        <dbReference type="Proteomes" id="UP001164250"/>
    </source>
</evidence>
<dbReference type="Proteomes" id="UP001164250">
    <property type="component" value="Chromosome 3"/>
</dbReference>
<keyword evidence="2" id="KW-1185">Reference proteome</keyword>
<accession>A0ACC1BRH1</accession>
<evidence type="ECO:0000313" key="1">
    <source>
        <dbReference type="EMBL" id="KAJ0101688.1"/>
    </source>
</evidence>
<protein>
    <submittedName>
        <fullName evidence="1">Uncharacterized protein</fullName>
    </submittedName>
</protein>
<name>A0ACC1BRH1_9ROSI</name>
<dbReference type="EMBL" id="CM047899">
    <property type="protein sequence ID" value="KAJ0101688.1"/>
    <property type="molecule type" value="Genomic_DNA"/>
</dbReference>
<gene>
    <name evidence="1" type="ORF">Patl1_04721</name>
</gene>
<sequence length="388" mass="42197">MSMSVRHFFKHFPYTLSRYLTHPPYQYAAPLSLLSTLSFRNYEPTNHSTPSSLFTKKFSTSSSVYTSLDTSSSPAYLSVRIRCQKHLIDDFSEALLCFGASSTSVDEEDGCESSDEIFIDSIFPESEDVDTCISCAVDSIGLKEIPSYEVKIGDQYNWIQKTQESFHPVKVTEGLWIVPEWRTPPDGEATNIILNPGLAFGTGEHPTTMLCLLLLQGLIKGGELFLDYGTGSGILAIAAIKFGAALSVGVDIDPQAITSASHNAAVNNIGPDKLKLVLVPDNARPPSKDEREDGLKNDHNSYQTGAIAEIDKYDVVIANILLNPLLELADDIVSHAKPGAVVGISGILSEQLSHIIDRYSTLLEGISVSQMDDWACVSGTKKTNPADS</sequence>